<proteinExistence type="predicted"/>
<dbReference type="EMBL" id="HBII01000706">
    <property type="protein sequence ID" value="CAE0341385.1"/>
    <property type="molecule type" value="Transcribed_RNA"/>
</dbReference>
<feature type="region of interest" description="Disordered" evidence="1">
    <location>
        <begin position="16"/>
        <end position="45"/>
    </location>
</feature>
<sequence length="99" mass="11258">MQSPNVTVKLNDVPFMQNRRSPGLPESLRNSNLTPYQPPQNLPRDTLHTFVGKRETKFGSIKHSLASNVFTPISEVKKAPQHKLNTKLSILSHNFKFFS</sequence>
<protein>
    <submittedName>
        <fullName evidence="2">Uncharacterized protein</fullName>
    </submittedName>
</protein>
<evidence type="ECO:0000313" key="2">
    <source>
        <dbReference type="EMBL" id="CAE0341385.1"/>
    </source>
</evidence>
<evidence type="ECO:0000256" key="1">
    <source>
        <dbReference type="SAM" id="MobiDB-lite"/>
    </source>
</evidence>
<organism evidence="2">
    <name type="scientific">Euplotes harpa</name>
    <dbReference type="NCBI Taxonomy" id="151035"/>
    <lineage>
        <taxon>Eukaryota</taxon>
        <taxon>Sar</taxon>
        <taxon>Alveolata</taxon>
        <taxon>Ciliophora</taxon>
        <taxon>Intramacronucleata</taxon>
        <taxon>Spirotrichea</taxon>
        <taxon>Hypotrichia</taxon>
        <taxon>Euplotida</taxon>
        <taxon>Euplotidae</taxon>
        <taxon>Euplotes</taxon>
    </lineage>
</organism>
<dbReference type="AlphaFoldDB" id="A0A7S3J0R9"/>
<reference evidence="2" key="1">
    <citation type="submission" date="2021-01" db="EMBL/GenBank/DDBJ databases">
        <authorList>
            <person name="Corre E."/>
            <person name="Pelletier E."/>
            <person name="Niang G."/>
            <person name="Scheremetjew M."/>
            <person name="Finn R."/>
            <person name="Kale V."/>
            <person name="Holt S."/>
            <person name="Cochrane G."/>
            <person name="Meng A."/>
            <person name="Brown T."/>
            <person name="Cohen L."/>
        </authorList>
    </citation>
    <scope>NUCLEOTIDE SEQUENCE</scope>
    <source>
        <strain evidence="2">FSP1.4</strain>
    </source>
</reference>
<gene>
    <name evidence="2" type="ORF">EHAR0213_LOCUS292</name>
</gene>
<name>A0A7S3J0R9_9SPIT</name>
<accession>A0A7S3J0R9</accession>